<comment type="caution">
    <text evidence="8">The sequence shown here is derived from an EMBL/GenBank/DDBJ whole genome shotgun (WGS) entry which is preliminary data.</text>
</comment>
<evidence type="ECO:0000313" key="9">
    <source>
        <dbReference type="Proteomes" id="UP000639403"/>
    </source>
</evidence>
<evidence type="ECO:0000256" key="6">
    <source>
        <dbReference type="ARBA" id="ARBA00022801"/>
    </source>
</evidence>
<dbReference type="InterPro" id="IPR000819">
    <property type="entry name" value="Peptidase_M17_C"/>
</dbReference>
<dbReference type="InterPro" id="IPR011356">
    <property type="entry name" value="Leucine_aapep/pepB"/>
</dbReference>
<dbReference type="PRINTS" id="PR00481">
    <property type="entry name" value="LAMNOPPTDASE"/>
</dbReference>
<dbReference type="Proteomes" id="UP000639403">
    <property type="component" value="Unassembled WGS sequence"/>
</dbReference>
<dbReference type="InterPro" id="IPR023042">
    <property type="entry name" value="Peptidase_M17_leu_NH2_pept"/>
</dbReference>
<keyword evidence="5" id="KW-0645">Protease</keyword>
<reference evidence="8" key="1">
    <citation type="submission" date="2020-11" db="EMBL/GenBank/DDBJ databases">
        <authorList>
            <person name="Koelle M."/>
            <person name="Horta M.A.C."/>
            <person name="Nowrousian M."/>
            <person name="Ohm R.A."/>
            <person name="Benz P."/>
            <person name="Pilgard A."/>
        </authorList>
    </citation>
    <scope>NUCLEOTIDE SEQUENCE</scope>
    <source>
        <strain evidence="8">FPRL280</strain>
    </source>
</reference>
<dbReference type="Gene3D" id="3.40.220.10">
    <property type="entry name" value="Leucine Aminopeptidase, subunit E, domain 1"/>
    <property type="match status" value="1"/>
</dbReference>
<evidence type="ECO:0000256" key="3">
    <source>
        <dbReference type="ARBA" id="ARBA00012565"/>
    </source>
</evidence>
<gene>
    <name evidence="8" type="ORF">IEO21_02757</name>
</gene>
<dbReference type="HAMAP" id="MF_00181">
    <property type="entry name" value="Cytosol_peptidase_M17"/>
    <property type="match status" value="1"/>
</dbReference>
<name>A0A8H7P728_9APHY</name>
<dbReference type="EMBL" id="JADOXO010000029">
    <property type="protein sequence ID" value="KAF9818519.1"/>
    <property type="molecule type" value="Genomic_DNA"/>
</dbReference>
<dbReference type="GO" id="GO:0030145">
    <property type="term" value="F:manganese ion binding"/>
    <property type="evidence" value="ECO:0007669"/>
    <property type="project" value="InterPro"/>
</dbReference>
<dbReference type="SUPFAM" id="SSF52949">
    <property type="entry name" value="Macro domain-like"/>
    <property type="match status" value="1"/>
</dbReference>
<dbReference type="PANTHER" id="PTHR11963">
    <property type="entry name" value="LEUCINE AMINOPEPTIDASE-RELATED"/>
    <property type="match status" value="1"/>
</dbReference>
<dbReference type="GO" id="GO:0005737">
    <property type="term" value="C:cytoplasm"/>
    <property type="evidence" value="ECO:0007669"/>
    <property type="project" value="InterPro"/>
</dbReference>
<proteinExistence type="inferred from homology"/>
<dbReference type="Gene3D" id="3.40.630.10">
    <property type="entry name" value="Zn peptidases"/>
    <property type="match status" value="1"/>
</dbReference>
<dbReference type="EC" id="3.4.11.1" evidence="3"/>
<dbReference type="SUPFAM" id="SSF53187">
    <property type="entry name" value="Zn-dependent exopeptidases"/>
    <property type="match status" value="1"/>
</dbReference>
<dbReference type="GO" id="GO:0006508">
    <property type="term" value="P:proteolysis"/>
    <property type="evidence" value="ECO:0007669"/>
    <property type="project" value="UniProtKB-KW"/>
</dbReference>
<evidence type="ECO:0000256" key="4">
    <source>
        <dbReference type="ARBA" id="ARBA00022438"/>
    </source>
</evidence>
<protein>
    <recommendedName>
        <fullName evidence="3">leucyl aminopeptidase</fullName>
        <ecNumber evidence="3">3.4.11.1</ecNumber>
    </recommendedName>
</protein>
<feature type="domain" description="Cytosol aminopeptidase" evidence="7">
    <location>
        <begin position="356"/>
        <end position="363"/>
    </location>
</feature>
<accession>A0A8H7P728</accession>
<evidence type="ECO:0000313" key="8">
    <source>
        <dbReference type="EMBL" id="KAF9818519.1"/>
    </source>
</evidence>
<keyword evidence="6" id="KW-0378">Hydrolase</keyword>
<comment type="similarity">
    <text evidence="2">Belongs to the peptidase M17 family.</text>
</comment>
<dbReference type="CDD" id="cd00433">
    <property type="entry name" value="Peptidase_M17"/>
    <property type="match status" value="1"/>
</dbReference>
<evidence type="ECO:0000256" key="1">
    <source>
        <dbReference type="ARBA" id="ARBA00000135"/>
    </source>
</evidence>
<dbReference type="GO" id="GO:0070006">
    <property type="term" value="F:metalloaminopeptidase activity"/>
    <property type="evidence" value="ECO:0007669"/>
    <property type="project" value="InterPro"/>
</dbReference>
<evidence type="ECO:0000256" key="2">
    <source>
        <dbReference type="ARBA" id="ARBA00009528"/>
    </source>
</evidence>
<sequence length="520" mass="55431">MHARRTLYAVRQHARSFSVAPSRSAVYVLPVDPRAPPRHTSVGVDAESLWSATPAAAAPKPAKAGTTHIFYDTPSEKGARNVTALTSLGDKFAEKAEDERREVIRKAVGSAVKQVRALGEGIHGQTVFVDASADPHAAAVATHLAQFEFTLKTKPPSRFNPNLKEAIPEKLTFQPLTEHEGWKTGAVYARAQNLARTLTELPGNMMTPTAFVERIEKEFAGVPNVKIIARDEAWAVKKGMNSFLSVTKGTSEPAKLLEIHYNGGPSDAQPILLVGKGVTFDTGGISLKPSAGMKLMRGDMGGAAAVCSAALAIAQLGLPVNLKVLTPLCENMPGPSANKPGDIVYAMNGKSIEVDNTDAEGRLVLADALYYGSTTFKPHTIVDVATLTGAMSVALGEAFTGVFTNSDSLWRELDRAGAREHDRFWRMPLDDEYGPQIHSSNADLCNIGGRAAGSCTAALFLKAFVDGVEPAKDGAIAAVRWAHLDIAGTMETTRGYAYQDKGLTGRPTRALIEFVKAAAS</sequence>
<dbReference type="PROSITE" id="PS00631">
    <property type="entry name" value="CYTOSOL_AP"/>
    <property type="match status" value="1"/>
</dbReference>
<organism evidence="8 9">
    <name type="scientific">Rhodonia placenta</name>
    <dbReference type="NCBI Taxonomy" id="104341"/>
    <lineage>
        <taxon>Eukaryota</taxon>
        <taxon>Fungi</taxon>
        <taxon>Dikarya</taxon>
        <taxon>Basidiomycota</taxon>
        <taxon>Agaricomycotina</taxon>
        <taxon>Agaricomycetes</taxon>
        <taxon>Polyporales</taxon>
        <taxon>Adustoporiaceae</taxon>
        <taxon>Rhodonia</taxon>
    </lineage>
</organism>
<dbReference type="AlphaFoldDB" id="A0A8H7P728"/>
<reference evidence="8" key="2">
    <citation type="journal article" name="Front. Microbiol.">
        <title>Degradative Capacity of Two Strains of Rhodonia placenta: From Phenotype to Genotype.</title>
        <authorList>
            <person name="Kolle M."/>
            <person name="Horta M.A.C."/>
            <person name="Nowrousian M."/>
            <person name="Ohm R.A."/>
            <person name="Benz J.P."/>
            <person name="Pilgard A."/>
        </authorList>
    </citation>
    <scope>NUCLEOTIDE SEQUENCE</scope>
    <source>
        <strain evidence="8">FPRL280</strain>
    </source>
</reference>
<keyword evidence="4" id="KW-0031">Aminopeptidase</keyword>
<comment type="catalytic activity">
    <reaction evidence="1">
        <text>Release of an N-terminal amino acid, Xaa-|-Yaa-, in which Xaa is preferably Leu, but may be other amino acids including Pro although not Arg or Lys, and Yaa may be Pro. Amino acid amides and methyl esters are also readily hydrolyzed, but rates on arylamides are exceedingly low.</text>
        <dbReference type="EC" id="3.4.11.1"/>
    </reaction>
</comment>
<dbReference type="InterPro" id="IPR043472">
    <property type="entry name" value="Macro_dom-like"/>
</dbReference>
<evidence type="ECO:0000259" key="7">
    <source>
        <dbReference type="PROSITE" id="PS00631"/>
    </source>
</evidence>
<dbReference type="PANTHER" id="PTHR11963:SF23">
    <property type="entry name" value="CYTOSOL AMINOPEPTIDASE"/>
    <property type="match status" value="1"/>
</dbReference>
<dbReference type="Pfam" id="PF00883">
    <property type="entry name" value="Peptidase_M17"/>
    <property type="match status" value="1"/>
</dbReference>
<evidence type="ECO:0000256" key="5">
    <source>
        <dbReference type="ARBA" id="ARBA00022670"/>
    </source>
</evidence>